<name>A0AAD6LQH8_9ROSI</name>
<dbReference type="PANTHER" id="PTHR47926">
    <property type="entry name" value="PENTATRICOPEPTIDE REPEAT-CONTAINING PROTEIN"/>
    <property type="match status" value="1"/>
</dbReference>
<dbReference type="InterPro" id="IPR046960">
    <property type="entry name" value="PPR_At4g14850-like_plant"/>
</dbReference>
<comment type="caution">
    <text evidence="2">The sequence shown here is derived from an EMBL/GenBank/DDBJ whole genome shotgun (WGS) entry which is preliminary data.</text>
</comment>
<dbReference type="GO" id="GO:0009451">
    <property type="term" value="P:RNA modification"/>
    <property type="evidence" value="ECO:0007669"/>
    <property type="project" value="InterPro"/>
</dbReference>
<dbReference type="InterPro" id="IPR011990">
    <property type="entry name" value="TPR-like_helical_dom_sf"/>
</dbReference>
<dbReference type="EMBL" id="JAQIZT010000015">
    <property type="protein sequence ID" value="KAJ6971358.1"/>
    <property type="molecule type" value="Genomic_DNA"/>
</dbReference>
<feature type="signal peptide" evidence="1">
    <location>
        <begin position="1"/>
        <end position="17"/>
    </location>
</feature>
<organism evidence="2 3">
    <name type="scientific">Populus alba x Populus x berolinensis</name>
    <dbReference type="NCBI Taxonomy" id="444605"/>
    <lineage>
        <taxon>Eukaryota</taxon>
        <taxon>Viridiplantae</taxon>
        <taxon>Streptophyta</taxon>
        <taxon>Embryophyta</taxon>
        <taxon>Tracheophyta</taxon>
        <taxon>Spermatophyta</taxon>
        <taxon>Magnoliopsida</taxon>
        <taxon>eudicotyledons</taxon>
        <taxon>Gunneridae</taxon>
        <taxon>Pentapetalae</taxon>
        <taxon>rosids</taxon>
        <taxon>fabids</taxon>
        <taxon>Malpighiales</taxon>
        <taxon>Salicaceae</taxon>
        <taxon>Saliceae</taxon>
        <taxon>Populus</taxon>
    </lineage>
</organism>
<proteinExistence type="predicted"/>
<dbReference type="GO" id="GO:0003723">
    <property type="term" value="F:RNA binding"/>
    <property type="evidence" value="ECO:0007669"/>
    <property type="project" value="InterPro"/>
</dbReference>
<evidence type="ECO:0000313" key="2">
    <source>
        <dbReference type="EMBL" id="KAJ6971358.1"/>
    </source>
</evidence>
<dbReference type="AlphaFoldDB" id="A0AAD6LQH8"/>
<evidence type="ECO:0000256" key="1">
    <source>
        <dbReference type="SAM" id="SignalP"/>
    </source>
</evidence>
<gene>
    <name evidence="2" type="ORF">NC653_035586</name>
</gene>
<dbReference type="Gene3D" id="1.25.40.10">
    <property type="entry name" value="Tetratricopeptide repeat domain"/>
    <property type="match status" value="1"/>
</dbReference>
<keyword evidence="3" id="KW-1185">Reference proteome</keyword>
<accession>A0AAD6LQH8</accession>
<keyword evidence="1" id="KW-0732">Signal</keyword>
<protein>
    <recommendedName>
        <fullName evidence="4">Pentatricopeptide repeat-containing protein</fullName>
    </recommendedName>
</protein>
<evidence type="ECO:0008006" key="4">
    <source>
        <dbReference type="Google" id="ProtNLM"/>
    </source>
</evidence>
<feature type="chain" id="PRO_5042048313" description="Pentatricopeptide repeat-containing protein" evidence="1">
    <location>
        <begin position="18"/>
        <end position="93"/>
    </location>
</feature>
<reference evidence="2" key="1">
    <citation type="journal article" date="2023" name="Mol. Ecol. Resour.">
        <title>Chromosome-level genome assembly of a triploid poplar Populus alba 'Berolinensis'.</title>
        <authorList>
            <person name="Chen S."/>
            <person name="Yu Y."/>
            <person name="Wang X."/>
            <person name="Wang S."/>
            <person name="Zhang T."/>
            <person name="Zhou Y."/>
            <person name="He R."/>
            <person name="Meng N."/>
            <person name="Wang Y."/>
            <person name="Liu W."/>
            <person name="Liu Z."/>
            <person name="Liu J."/>
            <person name="Guo Q."/>
            <person name="Huang H."/>
            <person name="Sederoff R.R."/>
            <person name="Wang G."/>
            <person name="Qu G."/>
            <person name="Chen S."/>
        </authorList>
    </citation>
    <scope>NUCLEOTIDE SEQUENCE</scope>
    <source>
        <strain evidence="2">SC-2020</strain>
    </source>
</reference>
<dbReference type="Proteomes" id="UP001164929">
    <property type="component" value="Chromosome 15"/>
</dbReference>
<dbReference type="PANTHER" id="PTHR47926:SF434">
    <property type="entry name" value="PENTATRICOPEPTIDE REPEAT SUPERFAMILY PROTEIN"/>
    <property type="match status" value="1"/>
</dbReference>
<evidence type="ECO:0000313" key="3">
    <source>
        <dbReference type="Proteomes" id="UP001164929"/>
    </source>
</evidence>
<sequence length="93" mass="10572">MSLFLLFLSACSHSGLSERGWEIFQSMGRDNRIKPRAMHYACMIELLGREGLLRRSFGFDKSCCPLSLRLICGPALLNSLSSQREFRARKICS</sequence>